<dbReference type="InterPro" id="IPR048583">
    <property type="entry name" value="RNase_E_G_thioredoxin-like"/>
</dbReference>
<dbReference type="GO" id="GO:0005737">
    <property type="term" value="C:cytoplasm"/>
    <property type="evidence" value="ECO:0007669"/>
    <property type="project" value="UniProtKB-SubCell"/>
</dbReference>
<dbReference type="EMBL" id="ABOX02000011">
    <property type="protein sequence ID" value="EEF61180.1"/>
    <property type="molecule type" value="Genomic_DNA"/>
</dbReference>
<dbReference type="CDD" id="cd04453">
    <property type="entry name" value="S1_RNase_E"/>
    <property type="match status" value="1"/>
</dbReference>
<dbReference type="InterPro" id="IPR003029">
    <property type="entry name" value="S1_domain"/>
</dbReference>
<keyword evidence="12" id="KW-0699">rRNA-binding</keyword>
<dbReference type="Gene3D" id="2.40.50.140">
    <property type="entry name" value="Nucleic acid-binding proteins"/>
    <property type="match status" value="1"/>
</dbReference>
<keyword evidence="11" id="KW-0479">Metal-binding</keyword>
<evidence type="ECO:0000256" key="9">
    <source>
        <dbReference type="ARBA" id="ARBA00022694"/>
    </source>
</evidence>
<evidence type="ECO:0000313" key="20">
    <source>
        <dbReference type="Proteomes" id="UP000003688"/>
    </source>
</evidence>
<keyword evidence="10" id="KW-0540">Nuclease</keyword>
<dbReference type="GO" id="GO:0004540">
    <property type="term" value="F:RNA nuclease activity"/>
    <property type="evidence" value="ECO:0007669"/>
    <property type="project" value="InterPro"/>
</dbReference>
<dbReference type="InterPro" id="IPR012340">
    <property type="entry name" value="NA-bd_OB-fold"/>
</dbReference>
<keyword evidence="15" id="KW-0460">Magnesium</keyword>
<evidence type="ECO:0000256" key="12">
    <source>
        <dbReference type="ARBA" id="ARBA00022730"/>
    </source>
</evidence>
<dbReference type="GO" id="GO:0019843">
    <property type="term" value="F:rRNA binding"/>
    <property type="evidence" value="ECO:0007669"/>
    <property type="project" value="UniProtKB-KW"/>
</dbReference>
<keyword evidence="6" id="KW-0963">Cytoplasm</keyword>
<evidence type="ECO:0000256" key="8">
    <source>
        <dbReference type="ARBA" id="ARBA00022552"/>
    </source>
</evidence>
<keyword evidence="17" id="KW-0472">Membrane</keyword>
<comment type="similarity">
    <text evidence="3">Belongs to the RNase E/G family. RNase G subfamily.</text>
</comment>
<evidence type="ECO:0000256" key="14">
    <source>
        <dbReference type="ARBA" id="ARBA00022801"/>
    </source>
</evidence>
<evidence type="ECO:0000256" key="2">
    <source>
        <dbReference type="ARBA" id="ARBA00004496"/>
    </source>
</evidence>
<dbReference type="GO" id="GO:0006364">
    <property type="term" value="P:rRNA processing"/>
    <property type="evidence" value="ECO:0007669"/>
    <property type="project" value="UniProtKB-KW"/>
</dbReference>
<evidence type="ECO:0000256" key="5">
    <source>
        <dbReference type="ARBA" id="ARBA00022475"/>
    </source>
</evidence>
<keyword evidence="14" id="KW-0378">Hydrolase</keyword>
<dbReference type="GO" id="GO:0016787">
    <property type="term" value="F:hydrolase activity"/>
    <property type="evidence" value="ECO:0007669"/>
    <property type="project" value="UniProtKB-KW"/>
</dbReference>
<dbReference type="GO" id="GO:0008033">
    <property type="term" value="P:tRNA processing"/>
    <property type="evidence" value="ECO:0007669"/>
    <property type="project" value="UniProtKB-KW"/>
</dbReference>
<organism evidence="19 20">
    <name type="scientific">Pedosphaera parvula (strain Ellin514)</name>
    <dbReference type="NCBI Taxonomy" id="320771"/>
    <lineage>
        <taxon>Bacteria</taxon>
        <taxon>Pseudomonadati</taxon>
        <taxon>Verrucomicrobiota</taxon>
        <taxon>Pedosphaerae</taxon>
        <taxon>Pedosphaerales</taxon>
        <taxon>Pedosphaeraceae</taxon>
        <taxon>Pedosphaera</taxon>
    </lineage>
</organism>
<keyword evidence="5" id="KW-1003">Cell membrane</keyword>
<dbReference type="PANTHER" id="PTHR30001:SF1">
    <property type="entry name" value="RIBONUCLEASE E_G-LIKE PROTEIN, CHLOROPLASTIC"/>
    <property type="match status" value="1"/>
</dbReference>
<evidence type="ECO:0000256" key="13">
    <source>
        <dbReference type="ARBA" id="ARBA00022759"/>
    </source>
</evidence>
<dbReference type="STRING" id="320771.Cflav_PD3897"/>
<feature type="domain" description="S1 motif" evidence="18">
    <location>
        <begin position="167"/>
        <end position="261"/>
    </location>
</feature>
<evidence type="ECO:0000259" key="18">
    <source>
        <dbReference type="SMART" id="SM00316"/>
    </source>
</evidence>
<evidence type="ECO:0000256" key="6">
    <source>
        <dbReference type="ARBA" id="ARBA00022490"/>
    </source>
</evidence>
<evidence type="ECO:0000256" key="7">
    <source>
        <dbReference type="ARBA" id="ARBA00022519"/>
    </source>
</evidence>
<keyword evidence="8" id="KW-0698">rRNA processing</keyword>
<dbReference type="Pfam" id="PF20833">
    <property type="entry name" value="RNase_E_G_Thio"/>
    <property type="match status" value="1"/>
</dbReference>
<dbReference type="GO" id="GO:0046872">
    <property type="term" value="F:metal ion binding"/>
    <property type="evidence" value="ECO:0007669"/>
    <property type="project" value="UniProtKB-KW"/>
</dbReference>
<comment type="cofactor">
    <cofactor evidence="1">
        <name>Mg(2+)</name>
        <dbReference type="ChEBI" id="CHEBI:18420"/>
    </cofactor>
</comment>
<gene>
    <name evidence="19" type="ORF">Cflav_PD3897</name>
</gene>
<dbReference type="Pfam" id="PF10150">
    <property type="entry name" value="RNase_E_G"/>
    <property type="match status" value="1"/>
</dbReference>
<protein>
    <recommendedName>
        <fullName evidence="4">Ribonuclease G</fullName>
    </recommendedName>
</protein>
<accession>B9XG18</accession>
<keyword evidence="16" id="KW-0694">RNA-binding</keyword>
<dbReference type="OrthoDB" id="9804278at2"/>
<dbReference type="Gene3D" id="3.40.1260.20">
    <property type="entry name" value="Ribonuclease E, catalytic domain"/>
    <property type="match status" value="1"/>
</dbReference>
<dbReference type="PANTHER" id="PTHR30001">
    <property type="entry name" value="RIBONUCLEASE"/>
    <property type="match status" value="1"/>
</dbReference>
<comment type="subcellular location">
    <subcellularLocation>
        <location evidence="2">Cytoplasm</location>
    </subcellularLocation>
</comment>
<proteinExistence type="inferred from homology"/>
<dbReference type="NCBIfam" id="TIGR00757">
    <property type="entry name" value="RNaseEG"/>
    <property type="match status" value="1"/>
</dbReference>
<comment type="caution">
    <text evidence="19">The sequence shown here is derived from an EMBL/GenBank/DDBJ whole genome shotgun (WGS) entry which is preliminary data.</text>
</comment>
<dbReference type="InterPro" id="IPR019307">
    <property type="entry name" value="RNA-bd_AU-1/RNase_E/G"/>
</dbReference>
<keyword evidence="7" id="KW-0997">Cell inner membrane</keyword>
<evidence type="ECO:0000256" key="10">
    <source>
        <dbReference type="ARBA" id="ARBA00022722"/>
    </source>
</evidence>
<dbReference type="GO" id="GO:0004519">
    <property type="term" value="F:endonuclease activity"/>
    <property type="evidence" value="ECO:0007669"/>
    <property type="project" value="UniProtKB-KW"/>
</dbReference>
<sequence length="640" mass="72987">MRFRPSQGLNPNPHKHDREALEARAEVVGDASAQDKVYDRGRHANEIERAENLAAGLPAEGTPAVEQTKAEVEQGGFREPNLETPAEVHEEKPYEPVTIQQKPQGIVETIKAAASNVIKKVQRLIRPIKKSHKEVIINAESLETRVAVLEEGKLEEFTIERTTEERLVGSIFKGKVRNLEDGLKAAFVDIGFEKNAFLHYWDIVPSNFDSGVEVVERETKKRDKPRITQKDIPRLYPPGSDIIVQVTKGPIGTKGPRVTTNLVLPGRYLVLLPNSDQSGISRKIENQQERQRLKKILRTLNIPDGMGVIIRTVGEGQQLRYFVRDLALLIEEWNLIQDRIKNQPSATCVFQEPDLIERTVRDFLTEDVERIVVDNPKAYDRMREMISKISRRSASKVKLYGDSQAVFDRFNISKQLENAFSRQVHLKSGGYIVVDETEALVAIDVNTGRHKGGKDQETAILKVNIEAADEISRQLRLRNMGGLIVLDFIDMKSRRDQQSVYQRMKDGLRRDKAKTHILPISQLGLMEMTRQRHSESVHAAVYEECPYCKGRGKVKSALTMSVEIQRKLSEILKRRSRDESDFQLRIVVHPSVLERLRNEDEKHLIEMEKRYFGKLSFRAEPSLHAELFKIVNVANGEELT</sequence>
<dbReference type="SUPFAM" id="SSF50249">
    <property type="entry name" value="Nucleic acid-binding proteins"/>
    <property type="match status" value="1"/>
</dbReference>
<name>B9XG18_PEDPL</name>
<keyword evidence="9" id="KW-0819">tRNA processing</keyword>
<keyword evidence="13" id="KW-0255">Endonuclease</keyword>
<dbReference type="AlphaFoldDB" id="B9XG18"/>
<keyword evidence="20" id="KW-1185">Reference proteome</keyword>
<evidence type="ECO:0000256" key="4">
    <source>
        <dbReference type="ARBA" id="ARBA00017719"/>
    </source>
</evidence>
<reference evidence="19 20" key="1">
    <citation type="journal article" date="2011" name="J. Bacteriol.">
        <title>Genome sequence of 'Pedosphaera parvula' Ellin514, an aerobic Verrucomicrobial isolate from pasture soil.</title>
        <authorList>
            <person name="Kant R."/>
            <person name="van Passel M.W."/>
            <person name="Sangwan P."/>
            <person name="Palva A."/>
            <person name="Lucas S."/>
            <person name="Copeland A."/>
            <person name="Lapidus A."/>
            <person name="Glavina Del Rio T."/>
            <person name="Dalin E."/>
            <person name="Tice H."/>
            <person name="Bruce D."/>
            <person name="Goodwin L."/>
            <person name="Pitluck S."/>
            <person name="Chertkov O."/>
            <person name="Larimer F.W."/>
            <person name="Land M.L."/>
            <person name="Hauser L."/>
            <person name="Brettin T.S."/>
            <person name="Detter J.C."/>
            <person name="Han S."/>
            <person name="de Vos W.M."/>
            <person name="Janssen P.H."/>
            <person name="Smidt H."/>
        </authorList>
    </citation>
    <scope>NUCLEOTIDE SEQUENCE [LARGE SCALE GENOMIC DNA]</scope>
    <source>
        <strain evidence="19 20">Ellin514</strain>
    </source>
</reference>
<evidence type="ECO:0000313" key="19">
    <source>
        <dbReference type="EMBL" id="EEF61180.1"/>
    </source>
</evidence>
<evidence type="ECO:0000256" key="15">
    <source>
        <dbReference type="ARBA" id="ARBA00022842"/>
    </source>
</evidence>
<dbReference type="Proteomes" id="UP000003688">
    <property type="component" value="Unassembled WGS sequence"/>
</dbReference>
<dbReference type="SMART" id="SM00316">
    <property type="entry name" value="S1"/>
    <property type="match status" value="1"/>
</dbReference>
<dbReference type="InterPro" id="IPR004659">
    <property type="entry name" value="RNase_E/G"/>
</dbReference>
<evidence type="ECO:0000256" key="17">
    <source>
        <dbReference type="ARBA" id="ARBA00023136"/>
    </source>
</evidence>
<evidence type="ECO:0000256" key="3">
    <source>
        <dbReference type="ARBA" id="ARBA00005663"/>
    </source>
</evidence>
<evidence type="ECO:0000256" key="11">
    <source>
        <dbReference type="ARBA" id="ARBA00022723"/>
    </source>
</evidence>
<evidence type="ECO:0000256" key="1">
    <source>
        <dbReference type="ARBA" id="ARBA00001946"/>
    </source>
</evidence>
<evidence type="ECO:0000256" key="16">
    <source>
        <dbReference type="ARBA" id="ARBA00022884"/>
    </source>
</evidence>